<proteinExistence type="inferred from homology"/>
<dbReference type="GO" id="GO:0000922">
    <property type="term" value="C:spindle pole"/>
    <property type="evidence" value="ECO:0007669"/>
    <property type="project" value="InterPro"/>
</dbReference>
<evidence type="ECO:0000256" key="4">
    <source>
        <dbReference type="ARBA" id="ARBA00023212"/>
    </source>
</evidence>
<evidence type="ECO:0000256" key="5">
    <source>
        <dbReference type="RuleBase" id="RU363050"/>
    </source>
</evidence>
<organism evidence="7 8">
    <name type="scientific">Hibiscus syriacus</name>
    <name type="common">Rose of Sharon</name>
    <dbReference type="NCBI Taxonomy" id="106335"/>
    <lineage>
        <taxon>Eukaryota</taxon>
        <taxon>Viridiplantae</taxon>
        <taxon>Streptophyta</taxon>
        <taxon>Embryophyta</taxon>
        <taxon>Tracheophyta</taxon>
        <taxon>Spermatophyta</taxon>
        <taxon>Magnoliopsida</taxon>
        <taxon>eudicotyledons</taxon>
        <taxon>Gunneridae</taxon>
        <taxon>Pentapetalae</taxon>
        <taxon>rosids</taxon>
        <taxon>malvids</taxon>
        <taxon>Malvales</taxon>
        <taxon>Malvaceae</taxon>
        <taxon>Malvoideae</taxon>
        <taxon>Hibiscus</taxon>
    </lineage>
</organism>
<dbReference type="GO" id="GO:0051225">
    <property type="term" value="P:spindle assembly"/>
    <property type="evidence" value="ECO:0007669"/>
    <property type="project" value="TreeGrafter"/>
</dbReference>
<accession>A0A6A3A5Y7</accession>
<dbReference type="InterPro" id="IPR007259">
    <property type="entry name" value="GCP"/>
</dbReference>
<dbReference type="EMBL" id="VEPZ02001036">
    <property type="protein sequence ID" value="KAE8699608.1"/>
    <property type="molecule type" value="Genomic_DNA"/>
</dbReference>
<dbReference type="GO" id="GO:0000278">
    <property type="term" value="P:mitotic cell cycle"/>
    <property type="evidence" value="ECO:0007669"/>
    <property type="project" value="TreeGrafter"/>
</dbReference>
<dbReference type="PANTHER" id="PTHR19302">
    <property type="entry name" value="GAMMA TUBULIN COMPLEX PROTEIN"/>
    <property type="match status" value="1"/>
</dbReference>
<keyword evidence="2 5" id="KW-0963">Cytoplasm</keyword>
<keyword evidence="3 5" id="KW-0493">Microtubule</keyword>
<reference evidence="7" key="1">
    <citation type="submission" date="2019-09" db="EMBL/GenBank/DDBJ databases">
        <title>Draft genome information of white flower Hibiscus syriacus.</title>
        <authorList>
            <person name="Kim Y.-M."/>
        </authorList>
    </citation>
    <scope>NUCLEOTIDE SEQUENCE [LARGE SCALE GENOMIC DNA]</scope>
    <source>
        <strain evidence="7">YM2019G1</strain>
    </source>
</reference>
<comment type="function">
    <text evidence="5">Component of the gamma-tubulin ring complex (gTuRC) which mediates microtubule nucleation.</text>
</comment>
<evidence type="ECO:0000256" key="3">
    <source>
        <dbReference type="ARBA" id="ARBA00022701"/>
    </source>
</evidence>
<feature type="domain" description="Gamma tubulin complex component protein N-terminal" evidence="6">
    <location>
        <begin position="39"/>
        <end position="155"/>
    </location>
</feature>
<dbReference type="GO" id="GO:0031122">
    <property type="term" value="P:cytoplasmic microtubule organization"/>
    <property type="evidence" value="ECO:0007669"/>
    <property type="project" value="TreeGrafter"/>
</dbReference>
<dbReference type="GO" id="GO:0043015">
    <property type="term" value="F:gamma-tubulin binding"/>
    <property type="evidence" value="ECO:0007669"/>
    <property type="project" value="InterPro"/>
</dbReference>
<keyword evidence="8" id="KW-1185">Reference proteome</keyword>
<dbReference type="PANTHER" id="PTHR19302:SF27">
    <property type="entry name" value="GAMMA-TUBULIN COMPLEX COMPONENT 4"/>
    <property type="match status" value="1"/>
</dbReference>
<evidence type="ECO:0000313" key="7">
    <source>
        <dbReference type="EMBL" id="KAE8699608.1"/>
    </source>
</evidence>
<evidence type="ECO:0000259" key="6">
    <source>
        <dbReference type="Pfam" id="PF17681"/>
    </source>
</evidence>
<evidence type="ECO:0000256" key="2">
    <source>
        <dbReference type="ARBA" id="ARBA00022490"/>
    </source>
</evidence>
<dbReference type="GO" id="GO:0007020">
    <property type="term" value="P:microtubule nucleation"/>
    <property type="evidence" value="ECO:0007669"/>
    <property type="project" value="InterPro"/>
</dbReference>
<gene>
    <name evidence="7" type="ORF">F3Y22_tig00110576pilonHSYRG00034</name>
</gene>
<evidence type="ECO:0000313" key="8">
    <source>
        <dbReference type="Proteomes" id="UP000436088"/>
    </source>
</evidence>
<dbReference type="InterPro" id="IPR041470">
    <property type="entry name" value="GCP_N"/>
</dbReference>
<name>A0A6A3A5Y7_HIBSY</name>
<dbReference type="GO" id="GO:0000930">
    <property type="term" value="C:gamma-tubulin complex"/>
    <property type="evidence" value="ECO:0007669"/>
    <property type="project" value="TreeGrafter"/>
</dbReference>
<dbReference type="AlphaFoldDB" id="A0A6A3A5Y7"/>
<evidence type="ECO:0000256" key="1">
    <source>
        <dbReference type="ARBA" id="ARBA00004267"/>
    </source>
</evidence>
<sequence>MFLLWTESLSCQILKPGSQAFIGNPLLMVWWRYSLSSVYKSAVLQIEQKLLSDTTPILATVTQGLNKFFFILPPLYELILEIERDDIRGGQLLNLLHKLFHCGVPELQACIQRLLWHGHQVLYNQLSSWMVYGILQDQHGEFFIRRQEDQDMEYDSSISDTSLGFSYIPEGYCDVNWVFENDEVISTSEYVFTLGGAAISWKSVK</sequence>
<dbReference type="Proteomes" id="UP000436088">
    <property type="component" value="Unassembled WGS sequence"/>
</dbReference>
<dbReference type="GO" id="GO:0051321">
    <property type="term" value="P:meiotic cell cycle"/>
    <property type="evidence" value="ECO:0007669"/>
    <property type="project" value="TreeGrafter"/>
</dbReference>
<comment type="similarity">
    <text evidence="5">Belongs to the TUBGCP family.</text>
</comment>
<keyword evidence="4 5" id="KW-0206">Cytoskeleton</keyword>
<comment type="caution">
    <text evidence="7">The sequence shown here is derived from an EMBL/GenBank/DDBJ whole genome shotgun (WGS) entry which is preliminary data.</text>
</comment>
<dbReference type="GO" id="GO:0051011">
    <property type="term" value="F:microtubule minus-end binding"/>
    <property type="evidence" value="ECO:0007669"/>
    <property type="project" value="TreeGrafter"/>
</dbReference>
<dbReference type="Pfam" id="PF17681">
    <property type="entry name" value="GCP_N_terminal"/>
    <property type="match status" value="1"/>
</dbReference>
<protein>
    <recommendedName>
        <fullName evidence="5">Gamma-tubulin complex component</fullName>
    </recommendedName>
</protein>
<dbReference type="GO" id="GO:0005874">
    <property type="term" value="C:microtubule"/>
    <property type="evidence" value="ECO:0007669"/>
    <property type="project" value="UniProtKB-KW"/>
</dbReference>
<comment type="subcellular location">
    <subcellularLocation>
        <location evidence="1 5">Cytoplasm</location>
        <location evidence="1 5">Cytoskeleton</location>
        <location evidence="1 5">Microtubule organizing center</location>
    </subcellularLocation>
</comment>